<organism evidence="3 4">
    <name type="scientific">Desulfitobacterium hafniense DP7</name>
    <dbReference type="NCBI Taxonomy" id="537010"/>
    <lineage>
        <taxon>Bacteria</taxon>
        <taxon>Bacillati</taxon>
        <taxon>Bacillota</taxon>
        <taxon>Clostridia</taxon>
        <taxon>Eubacteriales</taxon>
        <taxon>Desulfitobacteriaceae</taxon>
        <taxon>Desulfitobacterium</taxon>
    </lineage>
</organism>
<evidence type="ECO:0000313" key="4">
    <source>
        <dbReference type="Proteomes" id="UP000004416"/>
    </source>
</evidence>
<dbReference type="InterPro" id="IPR052196">
    <property type="entry name" value="Bact_Kbp"/>
</dbReference>
<dbReference type="EMBL" id="AFZX01000094">
    <property type="protein sequence ID" value="EHL05633.1"/>
    <property type="molecule type" value="Genomic_DNA"/>
</dbReference>
<dbReference type="PROSITE" id="PS51782">
    <property type="entry name" value="LYSM"/>
    <property type="match status" value="2"/>
</dbReference>
<feature type="compositionally biased region" description="Low complexity" evidence="1">
    <location>
        <begin position="425"/>
        <end position="438"/>
    </location>
</feature>
<comment type="caution">
    <text evidence="3">The sequence shown here is derived from an EMBL/GenBank/DDBJ whole genome shotgun (WGS) entry which is preliminary data.</text>
</comment>
<dbReference type="InterPro" id="IPR036779">
    <property type="entry name" value="LysM_dom_sf"/>
</dbReference>
<feature type="domain" description="LysM" evidence="2">
    <location>
        <begin position="506"/>
        <end position="555"/>
    </location>
</feature>
<dbReference type="HOGENOM" id="CLU_036998_0_0_9"/>
<proteinExistence type="predicted"/>
<feature type="region of interest" description="Disordered" evidence="1">
    <location>
        <begin position="411"/>
        <end position="441"/>
    </location>
</feature>
<feature type="compositionally biased region" description="Pro residues" evidence="1">
    <location>
        <begin position="414"/>
        <end position="424"/>
    </location>
</feature>
<name>G9XRQ5_DESHA</name>
<reference evidence="3 4" key="1">
    <citation type="submission" date="2011-08" db="EMBL/GenBank/DDBJ databases">
        <authorList>
            <person name="Weinstock G."/>
            <person name="Sodergren E."/>
            <person name="Clifton S."/>
            <person name="Fulton L."/>
            <person name="Fulton B."/>
            <person name="Courtney L."/>
            <person name="Fronick C."/>
            <person name="Harrison M."/>
            <person name="Strong C."/>
            <person name="Farmer C."/>
            <person name="Delahaunty K."/>
            <person name="Markovic C."/>
            <person name="Hall O."/>
            <person name="Minx P."/>
            <person name="Tomlinson C."/>
            <person name="Mitreva M."/>
            <person name="Hou S."/>
            <person name="Chen J."/>
            <person name="Wollam A."/>
            <person name="Pepin K.H."/>
            <person name="Johnson M."/>
            <person name="Bhonagiri V."/>
            <person name="Zhang X."/>
            <person name="Suruliraj S."/>
            <person name="Warren W."/>
            <person name="Chinwalla A."/>
            <person name="Mardis E.R."/>
            <person name="Wilson R.K."/>
        </authorList>
    </citation>
    <scope>NUCLEOTIDE SEQUENCE [LARGE SCALE GENOMIC DNA]</scope>
    <source>
        <strain evidence="3 4">DP7</strain>
    </source>
</reference>
<dbReference type="Proteomes" id="UP000004416">
    <property type="component" value="Unassembled WGS sequence"/>
</dbReference>
<dbReference type="SMART" id="SM00257">
    <property type="entry name" value="LysM"/>
    <property type="match status" value="2"/>
</dbReference>
<evidence type="ECO:0000259" key="2">
    <source>
        <dbReference type="PROSITE" id="PS51782"/>
    </source>
</evidence>
<dbReference type="SUPFAM" id="SSF54106">
    <property type="entry name" value="LysM domain"/>
    <property type="match status" value="1"/>
</dbReference>
<dbReference type="PROSITE" id="PS51257">
    <property type="entry name" value="PROKAR_LIPOPROTEIN"/>
    <property type="match status" value="1"/>
</dbReference>
<dbReference type="Pfam" id="PF01476">
    <property type="entry name" value="LysM"/>
    <property type="match status" value="2"/>
</dbReference>
<protein>
    <submittedName>
        <fullName evidence="3">LysM domain protein</fullName>
    </submittedName>
</protein>
<dbReference type="InterPro" id="IPR018392">
    <property type="entry name" value="LysM"/>
</dbReference>
<feature type="domain" description="LysM" evidence="2">
    <location>
        <begin position="440"/>
        <end position="490"/>
    </location>
</feature>
<dbReference type="PANTHER" id="PTHR34700">
    <property type="entry name" value="POTASSIUM BINDING PROTEIN KBP"/>
    <property type="match status" value="1"/>
</dbReference>
<dbReference type="AlphaFoldDB" id="G9XRQ5"/>
<dbReference type="Gene3D" id="3.10.350.10">
    <property type="entry name" value="LysM domain"/>
    <property type="match status" value="2"/>
</dbReference>
<accession>G9XRQ5</accession>
<dbReference type="PANTHER" id="PTHR34700:SF4">
    <property type="entry name" value="PHAGE-LIKE ELEMENT PBSX PROTEIN XKDP"/>
    <property type="match status" value="1"/>
</dbReference>
<sequence length="557" mass="61333">MKLLFWKGEELMKINKKRFAIAILLIAILVLTGCTANQKAIFDASMKMQKVNSIQQHMTLSMELKGTGLDPMIQEQVDQVAAMLNDTKIELNLKTKTNEKQTMVQSQADMNFSMPGLEMKMPLWIDMDLTGDQPKFLEIIQMPLMAKASLPPEYMSKEYMVMDLANTSSSELAPMDMTKLMDFSVNFQTKWTDFLISYADRFNPGLEVVSVPVQDPSIQKYAIHLDDKAFKALLSYTVNNFAQDKEAQGFLNDYFQAVLDLSGGASSFEGALDAEEMFGDSESSAEALSQFNAILDSLQDVTLVGESGIQLIYTISDGYITQTEGSFDLQIDLAQMAGLLNIPSEDEESTEVSGILNFIINYKAENSNINQPLDIQIPELSTENSFDYFEFMEASLSALENVEVGVEEVIQEPAPEPGPEPVPPAANSSEESVAAASAPTDYTVQPGDTLATIALNHYGSYEQHAGIYQANLAAFKKNGNRLDAGMVLTLPAEGLLAPLPAENVKQVYTVKAGDTLGSIAKQIYGDSSLYTKIYEANQERLKSPNLIFEGQKLVIPN</sequence>
<dbReference type="CDD" id="cd00118">
    <property type="entry name" value="LysM"/>
    <property type="match status" value="2"/>
</dbReference>
<gene>
    <name evidence="3" type="ORF">HMPREF0322_03653</name>
</gene>
<evidence type="ECO:0000313" key="3">
    <source>
        <dbReference type="EMBL" id="EHL05633.1"/>
    </source>
</evidence>
<dbReference type="PATRIC" id="fig|537010.4.peg.3419"/>
<evidence type="ECO:0000256" key="1">
    <source>
        <dbReference type="SAM" id="MobiDB-lite"/>
    </source>
</evidence>